<feature type="transmembrane region" description="Helical" evidence="1">
    <location>
        <begin position="37"/>
        <end position="61"/>
    </location>
</feature>
<evidence type="ECO:0000313" key="3">
    <source>
        <dbReference type="Proteomes" id="UP000441797"/>
    </source>
</evidence>
<comment type="caution">
    <text evidence="2">The sequence shown here is derived from an EMBL/GenBank/DDBJ whole genome shotgun (WGS) entry which is preliminary data.</text>
</comment>
<dbReference type="Pfam" id="PF10726">
    <property type="entry name" value="DUF2518"/>
    <property type="match status" value="1"/>
</dbReference>
<gene>
    <name evidence="2" type="ORF">BWI75_23100</name>
</gene>
<dbReference type="OrthoDB" id="422772at2"/>
<evidence type="ECO:0000313" key="2">
    <source>
        <dbReference type="EMBL" id="MUL39104.1"/>
    </source>
</evidence>
<accession>A0A6N8G2A9</accession>
<keyword evidence="1" id="KW-0812">Transmembrane</keyword>
<keyword evidence="1" id="KW-0472">Membrane</keyword>
<proteinExistence type="predicted"/>
<dbReference type="InterPro" id="IPR019664">
    <property type="entry name" value="Uncharacterised_Ycf51"/>
</dbReference>
<organism evidence="2 3">
    <name type="scientific">Gloeocapsopsis dulcis AAB1 = 1H9</name>
    <dbReference type="NCBI Taxonomy" id="1433147"/>
    <lineage>
        <taxon>Bacteria</taxon>
        <taxon>Bacillati</taxon>
        <taxon>Cyanobacteriota</taxon>
        <taxon>Cyanophyceae</taxon>
        <taxon>Oscillatoriophycideae</taxon>
        <taxon>Chroococcales</taxon>
        <taxon>Chroococcaceae</taxon>
        <taxon>Gloeocapsopsis</taxon>
        <taxon>Gloeocapsopsis dulcis</taxon>
    </lineage>
</organism>
<sequence>MITTSEFFQLTQWAGITTLIVAVLAIVGFLFKWGVRFQLVGVTGFMAVLTAGLFALSLVPIMRTVIPGAVRFSVVYDNGATQAVIAVPPTITETELEATLRQAASDLFSYGRLGSDQDQLNIRARAIIHPELGVSQPLYVGNVKRSLRDREDVTIEIFPEKLAQLPKSSA</sequence>
<keyword evidence="3" id="KW-1185">Reference proteome</keyword>
<name>A0A6N8G2A9_9CHRO</name>
<evidence type="ECO:0000256" key="1">
    <source>
        <dbReference type="SAM" id="Phobius"/>
    </source>
</evidence>
<feature type="transmembrane region" description="Helical" evidence="1">
    <location>
        <begin position="12"/>
        <end position="31"/>
    </location>
</feature>
<protein>
    <submittedName>
        <fullName evidence="2">Uncharacterized protein</fullName>
    </submittedName>
</protein>
<dbReference type="RefSeq" id="WP_105220811.1">
    <property type="nucleotide sequence ID" value="NZ_CAWNSU010000070.1"/>
</dbReference>
<keyword evidence="1" id="KW-1133">Transmembrane helix</keyword>
<reference evidence="2 3" key="1">
    <citation type="journal article" date="2019" name="Front. Microbiol.">
        <title>Genomic Features for Desiccation Tolerance and Sugar Biosynthesis in the Extremophile Gloeocapsopsis sp. UTEX B3054.</title>
        <authorList>
            <person name="Urrejola C."/>
            <person name="Alcorta J."/>
            <person name="Salas L."/>
            <person name="Vasquez M."/>
            <person name="Polz M.F."/>
            <person name="Vicuna R."/>
            <person name="Diez B."/>
        </authorList>
    </citation>
    <scope>NUCLEOTIDE SEQUENCE [LARGE SCALE GENOMIC DNA]</scope>
    <source>
        <strain evidence="2 3">1H9</strain>
    </source>
</reference>
<dbReference type="AlphaFoldDB" id="A0A6N8G2A9"/>
<dbReference type="Proteomes" id="UP000441797">
    <property type="component" value="Unassembled WGS sequence"/>
</dbReference>
<dbReference type="EMBL" id="NAPY01000061">
    <property type="protein sequence ID" value="MUL39104.1"/>
    <property type="molecule type" value="Genomic_DNA"/>
</dbReference>